<reference evidence="3" key="2">
    <citation type="submission" date="2020-02" db="EMBL/GenBank/DDBJ databases">
        <title>Unexpected conservation and global transmission of agrobacterial virulence plasmids.</title>
        <authorList>
            <person name="Weisberg A.J."/>
            <person name="Davis E.W. II"/>
            <person name="Tabima J.R."/>
            <person name="Belcher M.S."/>
            <person name="Miller M."/>
            <person name="Kuo C.-H."/>
            <person name="Loper J.E."/>
            <person name="Grunwald N.J."/>
            <person name="Putnam M.L."/>
            <person name="Chang J.H."/>
        </authorList>
    </citation>
    <scope>NUCLEOTIDE SEQUENCE</scope>
    <source>
        <strain evidence="3">W2/73</strain>
    </source>
</reference>
<evidence type="ECO:0000313" key="5">
    <source>
        <dbReference type="Proteomes" id="UP000822331"/>
    </source>
</evidence>
<evidence type="ECO:0000256" key="1">
    <source>
        <dbReference type="SAM" id="MobiDB-lite"/>
    </source>
</evidence>
<protein>
    <submittedName>
        <fullName evidence="3">Uncharacterized protein</fullName>
    </submittedName>
</protein>
<dbReference type="Proteomes" id="UP000822331">
    <property type="component" value="Unassembled WGS sequence"/>
</dbReference>
<dbReference type="AlphaFoldDB" id="A0AAE7QYG1"/>
<proteinExistence type="predicted"/>
<dbReference type="KEGG" id="arui:G6M88_00525"/>
<reference evidence="2 5" key="1">
    <citation type="journal article" date="2020" name="Science">
        <title>Unexpected conservation and global transmission of agrobacterial virulence plasmids.</title>
        <authorList>
            <person name="Weisberg A.J."/>
            <person name="Davis E.W. 2nd"/>
            <person name="Tabima J."/>
            <person name="Belcher M.S."/>
            <person name="Miller M."/>
            <person name="Kuo C.H."/>
            <person name="Loper J.E."/>
            <person name="Grunwald N.J."/>
            <person name="Putnam M.L."/>
            <person name="Chang J.H."/>
        </authorList>
    </citation>
    <scope>NUCLEOTIDE SEQUENCE [LARGE SCALE GENOMIC DNA]</scope>
    <source>
        <strain evidence="2 5">A19/93</strain>
    </source>
</reference>
<keyword evidence="5" id="KW-1185">Reference proteome</keyword>
<sequence length="515" mass="55152">MSLPDPEAYFFFLDHILGMGNCSNALNAHAAPSKRPPPTRGRHGRKMSQKQWLAQWTETNRFAARPATTARHHAPKSACPARTNINLYVFFVALSPSVCDFIRVRLFGGFSMLGSLKSAFSAKPLNFKDNGKVSATASTKGKYDKKDAPLSVTDIVATCLDVAFGTANGGSNTGYAALGQSVSEAGRKGYQARGNAGISVPPNPYVVAHGHSSGDVTSESPVTLKYMQRRRYKEIGGHAVSISGSVSVAAAMGTLPINVISLTKQVNTTVSTVSHLTQLKLLANRVDAAHNGSAEGVTLSNLIAEVIKMKAHKSGIQGAKMATAAVPVLGEIVTASVNAGINGAASAVKTFDKAFHAKSCARLALEIHWLAYQEQFSAYCRARRLNPDDFLVRDDYLARSRPPRLTGMNLRKANEALRTADKPPRLTGMGLSQARQALEEHSPPAARLPSSELRAVVKEARNSFYFNRSAGPATELFSEIFKRRSVLAVLGSYDVGALIMEPGGWVALTDKVASL</sequence>
<dbReference type="RefSeq" id="WP_141680778.1">
    <property type="nucleotide sequence ID" value="NZ_CP049206.1"/>
</dbReference>
<organism evidence="3 4">
    <name type="scientific">Agrobacterium rubi</name>
    <dbReference type="NCBI Taxonomy" id="28099"/>
    <lineage>
        <taxon>Bacteria</taxon>
        <taxon>Pseudomonadati</taxon>
        <taxon>Pseudomonadota</taxon>
        <taxon>Alphaproteobacteria</taxon>
        <taxon>Hyphomicrobiales</taxon>
        <taxon>Rhizobiaceae</taxon>
        <taxon>Rhizobium/Agrobacterium group</taxon>
        <taxon>Agrobacterium</taxon>
    </lineage>
</organism>
<dbReference type="EMBL" id="CP049206">
    <property type="protein sequence ID" value="QTF98984.1"/>
    <property type="molecule type" value="Genomic_DNA"/>
</dbReference>
<dbReference type="EMBL" id="JAAMCP010000004">
    <property type="protein sequence ID" value="NTF36519.1"/>
    <property type="molecule type" value="Genomic_DNA"/>
</dbReference>
<name>A0AAE7QYG1_9HYPH</name>
<feature type="region of interest" description="Disordered" evidence="1">
    <location>
        <begin position="28"/>
        <end position="49"/>
    </location>
</feature>
<evidence type="ECO:0000313" key="4">
    <source>
        <dbReference type="Proteomes" id="UP000663912"/>
    </source>
</evidence>
<evidence type="ECO:0000313" key="3">
    <source>
        <dbReference type="EMBL" id="QTF98984.1"/>
    </source>
</evidence>
<accession>A0AAE7QYG1</accession>
<evidence type="ECO:0000313" key="2">
    <source>
        <dbReference type="EMBL" id="NTF36519.1"/>
    </source>
</evidence>
<gene>
    <name evidence="2" type="ORF">G6L72_07300</name>
    <name evidence="3" type="ORF">G6M88_00525</name>
</gene>
<dbReference type="Proteomes" id="UP000663912">
    <property type="component" value="Chromosome 1"/>
</dbReference>